<keyword evidence="3" id="KW-1185">Reference proteome</keyword>
<dbReference type="InterPro" id="IPR004697">
    <property type="entry name" value="AbgT"/>
</dbReference>
<reference evidence="2 3" key="1">
    <citation type="submission" date="2022-06" db="EMBL/GenBank/DDBJ databases">
        <title>A taxonomic note on the genus Prevotella: Description of four novel genera and emended description of the genera Hallella and Xylanibacter.</title>
        <authorList>
            <person name="Hitch T.C.A."/>
        </authorList>
    </citation>
    <scope>NUCLEOTIDE SEQUENCE [LARGE SCALE GENOMIC DNA]</scope>
    <source>
        <strain evidence="2 3">DSM 100619</strain>
    </source>
</reference>
<name>A0ABT1BVD4_9BACT</name>
<comment type="caution">
    <text evidence="2">The sequence shown here is derived from an EMBL/GenBank/DDBJ whole genome shotgun (WGS) entry which is preliminary data.</text>
</comment>
<feature type="transmembrane region" description="Helical" evidence="1">
    <location>
        <begin position="142"/>
        <end position="162"/>
    </location>
</feature>
<feature type="transmembrane region" description="Helical" evidence="1">
    <location>
        <begin position="63"/>
        <end position="86"/>
    </location>
</feature>
<feature type="transmembrane region" description="Helical" evidence="1">
    <location>
        <begin position="9"/>
        <end position="30"/>
    </location>
</feature>
<organism evidence="2 3">
    <name type="scientific">Segatella cerevisiae</name>
    <dbReference type="NCBI Taxonomy" id="2053716"/>
    <lineage>
        <taxon>Bacteria</taxon>
        <taxon>Pseudomonadati</taxon>
        <taxon>Bacteroidota</taxon>
        <taxon>Bacteroidia</taxon>
        <taxon>Bacteroidales</taxon>
        <taxon>Prevotellaceae</taxon>
        <taxon>Segatella</taxon>
    </lineage>
</organism>
<proteinExistence type="predicted"/>
<feature type="transmembrane region" description="Helical" evidence="1">
    <location>
        <begin position="107"/>
        <end position="130"/>
    </location>
</feature>
<keyword evidence="1" id="KW-0472">Membrane</keyword>
<evidence type="ECO:0000313" key="2">
    <source>
        <dbReference type="EMBL" id="MCO6025044.1"/>
    </source>
</evidence>
<accession>A0ABT1BVD4</accession>
<dbReference type="Pfam" id="PF03806">
    <property type="entry name" value="ABG_transport"/>
    <property type="match status" value="1"/>
</dbReference>
<evidence type="ECO:0000313" key="3">
    <source>
        <dbReference type="Proteomes" id="UP001204015"/>
    </source>
</evidence>
<keyword evidence="1" id="KW-1133">Transmembrane helix</keyword>
<sequence>MSKRWKNRIGWLIFILSLMQLVVILLSWLLTAADPDSSIRSLLSSEGIRWFIGKNVENLCQPLLVWLLMVGTAWGTMKSSGFNHFLASGQFLHLKQAEFREQTAFKFALFEFCLVFIIMILLTAFPHAVLLNITGHLYPGPFFSGIVPVASLTFIGMGMTYGCISGKFLNFADIFDSVTLGVSMVSPLIIIYIVAIQLYYSILFVF</sequence>
<keyword evidence="1" id="KW-0812">Transmembrane</keyword>
<feature type="transmembrane region" description="Helical" evidence="1">
    <location>
        <begin position="174"/>
        <end position="200"/>
    </location>
</feature>
<evidence type="ECO:0000256" key="1">
    <source>
        <dbReference type="SAM" id="Phobius"/>
    </source>
</evidence>
<dbReference type="Proteomes" id="UP001204015">
    <property type="component" value="Unassembled WGS sequence"/>
</dbReference>
<gene>
    <name evidence="2" type="ORF">NG821_04170</name>
</gene>
<dbReference type="EMBL" id="JAMXLY010000010">
    <property type="protein sequence ID" value="MCO6025044.1"/>
    <property type="molecule type" value="Genomic_DNA"/>
</dbReference>
<dbReference type="RefSeq" id="WP_252760406.1">
    <property type="nucleotide sequence ID" value="NZ_JAMXLY010000010.1"/>
</dbReference>
<protein>
    <submittedName>
        <fullName evidence="2">AbgT family transporter</fullName>
    </submittedName>
</protein>